<dbReference type="SUPFAM" id="SSF53955">
    <property type="entry name" value="Lysozyme-like"/>
    <property type="match status" value="1"/>
</dbReference>
<reference evidence="13" key="1">
    <citation type="journal article" date="2023" name="Int. J. Syst. Evol. Microbiol.">
        <title>Streptomyces meridianus sp. nov. isolated from brackish water of the Tagus estuary in Alcochete, Portugal.</title>
        <authorList>
            <person name="Santos J.D.N."/>
            <person name="Klimek D."/>
            <person name="Calusinska M."/>
            <person name="Lobo Da Cunha A."/>
            <person name="Catita J."/>
            <person name="Goncalves H."/>
            <person name="Gonzalez I."/>
            <person name="Reyes F."/>
            <person name="Lage O.M."/>
        </authorList>
    </citation>
    <scope>NUCLEOTIDE SEQUENCE</scope>
    <source>
        <strain evidence="13">MTZ3.1</strain>
    </source>
</reference>
<keyword evidence="6" id="KW-0511">Multifunctional enzyme</keyword>
<keyword evidence="4" id="KW-0808">Transferase</keyword>
<keyword evidence="10" id="KW-1133">Transmembrane helix</keyword>
<comment type="catalytic activity">
    <reaction evidence="7">
        <text>Preferential cleavage: (Ac)2-L-Lys-D-Ala-|-D-Ala. Also transpeptidation of peptidyl-alanyl moieties that are N-acyl substituents of D-alanine.</text>
        <dbReference type="EC" id="3.4.16.4"/>
    </reaction>
</comment>
<feature type="compositionally biased region" description="Basic residues" evidence="9">
    <location>
        <begin position="54"/>
        <end position="67"/>
    </location>
</feature>
<dbReference type="InterPro" id="IPR023346">
    <property type="entry name" value="Lysozyme-like_dom_sf"/>
</dbReference>
<dbReference type="InterPro" id="IPR001460">
    <property type="entry name" value="PCN-bd_Tpept"/>
</dbReference>
<dbReference type="Proteomes" id="UP001167160">
    <property type="component" value="Unassembled WGS sequence"/>
</dbReference>
<protein>
    <submittedName>
        <fullName evidence="13">Penicillin-binding protein</fullName>
    </submittedName>
</protein>
<evidence type="ECO:0000313" key="13">
    <source>
        <dbReference type="EMBL" id="MCM2578503.1"/>
    </source>
</evidence>
<feature type="compositionally biased region" description="Gly residues" evidence="9">
    <location>
        <begin position="849"/>
        <end position="860"/>
    </location>
</feature>
<name>A0ABT0X7J5_9ACTN</name>
<feature type="compositionally biased region" description="Polar residues" evidence="9">
    <location>
        <begin position="825"/>
        <end position="834"/>
    </location>
</feature>
<dbReference type="InterPro" id="IPR001264">
    <property type="entry name" value="Glyco_trans_51"/>
</dbReference>
<keyword evidence="5" id="KW-0378">Hydrolase</keyword>
<feature type="compositionally biased region" description="Gly residues" evidence="9">
    <location>
        <begin position="871"/>
        <end position="891"/>
    </location>
</feature>
<dbReference type="SUPFAM" id="SSF56601">
    <property type="entry name" value="beta-lactamase/transpeptidase-like"/>
    <property type="match status" value="1"/>
</dbReference>
<evidence type="ECO:0000256" key="3">
    <source>
        <dbReference type="ARBA" id="ARBA00022676"/>
    </source>
</evidence>
<feature type="region of interest" description="Disordered" evidence="9">
    <location>
        <begin position="792"/>
        <end position="891"/>
    </location>
</feature>
<keyword evidence="10" id="KW-0812">Transmembrane</keyword>
<dbReference type="PANTHER" id="PTHR32282:SF34">
    <property type="entry name" value="PENICILLIN-BINDING PROTEIN 1A"/>
    <property type="match status" value="1"/>
</dbReference>
<feature type="compositionally biased region" description="Low complexity" evidence="9">
    <location>
        <begin position="813"/>
        <end position="824"/>
    </location>
</feature>
<evidence type="ECO:0000256" key="8">
    <source>
        <dbReference type="ARBA" id="ARBA00049902"/>
    </source>
</evidence>
<keyword evidence="2" id="KW-0645">Protease</keyword>
<feature type="domain" description="Glycosyl transferase family 51" evidence="12">
    <location>
        <begin position="186"/>
        <end position="345"/>
    </location>
</feature>
<evidence type="ECO:0000259" key="12">
    <source>
        <dbReference type="Pfam" id="PF00912"/>
    </source>
</evidence>
<evidence type="ECO:0000313" key="14">
    <source>
        <dbReference type="Proteomes" id="UP001167160"/>
    </source>
</evidence>
<dbReference type="InterPro" id="IPR036950">
    <property type="entry name" value="PBP_transglycosylase"/>
</dbReference>
<dbReference type="Gene3D" id="1.10.3810.10">
    <property type="entry name" value="Biosynthetic peptidoglycan transglycosylase-like"/>
    <property type="match status" value="1"/>
</dbReference>
<dbReference type="InterPro" id="IPR050396">
    <property type="entry name" value="Glycosyltr_51/Transpeptidase"/>
</dbReference>
<keyword evidence="10" id="KW-0472">Membrane</keyword>
<keyword evidence="3" id="KW-0328">Glycosyltransferase</keyword>
<evidence type="ECO:0000256" key="2">
    <source>
        <dbReference type="ARBA" id="ARBA00022670"/>
    </source>
</evidence>
<comment type="catalytic activity">
    <reaction evidence="8">
        <text>[GlcNAc-(1-&gt;4)-Mur2Ac(oyl-L-Ala-gamma-D-Glu-L-Lys-D-Ala-D-Ala)](n)-di-trans,octa-cis-undecaprenyl diphosphate + beta-D-GlcNAc-(1-&gt;4)-Mur2Ac(oyl-L-Ala-gamma-D-Glu-L-Lys-D-Ala-D-Ala)-di-trans,octa-cis-undecaprenyl diphosphate = [GlcNAc-(1-&gt;4)-Mur2Ac(oyl-L-Ala-gamma-D-Glu-L-Lys-D-Ala-D-Ala)](n+1)-di-trans,octa-cis-undecaprenyl diphosphate + di-trans,octa-cis-undecaprenyl diphosphate + H(+)</text>
        <dbReference type="Rhea" id="RHEA:23708"/>
        <dbReference type="Rhea" id="RHEA-COMP:9602"/>
        <dbReference type="Rhea" id="RHEA-COMP:9603"/>
        <dbReference type="ChEBI" id="CHEBI:15378"/>
        <dbReference type="ChEBI" id="CHEBI:58405"/>
        <dbReference type="ChEBI" id="CHEBI:60033"/>
        <dbReference type="ChEBI" id="CHEBI:78435"/>
        <dbReference type="EC" id="2.4.99.28"/>
    </reaction>
</comment>
<comment type="caution">
    <text evidence="13">The sequence shown here is derived from an EMBL/GenBank/DDBJ whole genome shotgun (WGS) entry which is preliminary data.</text>
</comment>
<keyword evidence="1" id="KW-0121">Carboxypeptidase</keyword>
<evidence type="ECO:0000256" key="1">
    <source>
        <dbReference type="ARBA" id="ARBA00022645"/>
    </source>
</evidence>
<evidence type="ECO:0000256" key="6">
    <source>
        <dbReference type="ARBA" id="ARBA00023268"/>
    </source>
</evidence>
<evidence type="ECO:0000256" key="4">
    <source>
        <dbReference type="ARBA" id="ARBA00022679"/>
    </source>
</evidence>
<keyword evidence="14" id="KW-1185">Reference proteome</keyword>
<dbReference type="Gene3D" id="3.40.710.10">
    <property type="entry name" value="DD-peptidase/beta-lactamase superfamily"/>
    <property type="match status" value="1"/>
</dbReference>
<feature type="compositionally biased region" description="Low complexity" evidence="9">
    <location>
        <begin position="14"/>
        <end position="29"/>
    </location>
</feature>
<feature type="transmembrane region" description="Helical" evidence="10">
    <location>
        <begin position="133"/>
        <end position="158"/>
    </location>
</feature>
<evidence type="ECO:0000259" key="11">
    <source>
        <dbReference type="Pfam" id="PF00905"/>
    </source>
</evidence>
<dbReference type="EMBL" id="JAMQGM010000029">
    <property type="protein sequence ID" value="MCM2578503.1"/>
    <property type="molecule type" value="Genomic_DNA"/>
</dbReference>
<dbReference type="InterPro" id="IPR012338">
    <property type="entry name" value="Beta-lactam/transpept-like"/>
</dbReference>
<dbReference type="RefSeq" id="WP_251415168.1">
    <property type="nucleotide sequence ID" value="NZ_JAMQGM010000029.1"/>
</dbReference>
<evidence type="ECO:0000256" key="10">
    <source>
        <dbReference type="SAM" id="Phobius"/>
    </source>
</evidence>
<feature type="domain" description="Penicillin-binding protein transpeptidase" evidence="11">
    <location>
        <begin position="555"/>
        <end position="731"/>
    </location>
</feature>
<feature type="region of interest" description="Disordered" evidence="9">
    <location>
        <begin position="1"/>
        <end position="69"/>
    </location>
</feature>
<proteinExistence type="predicted"/>
<dbReference type="Pfam" id="PF00912">
    <property type="entry name" value="Transgly"/>
    <property type="match status" value="1"/>
</dbReference>
<organism evidence="13 14">
    <name type="scientific">Streptomyces meridianus</name>
    <dbReference type="NCBI Taxonomy" id="2938945"/>
    <lineage>
        <taxon>Bacteria</taxon>
        <taxon>Bacillati</taxon>
        <taxon>Actinomycetota</taxon>
        <taxon>Actinomycetes</taxon>
        <taxon>Kitasatosporales</taxon>
        <taxon>Streptomycetaceae</taxon>
        <taxon>Streptomyces</taxon>
    </lineage>
</organism>
<dbReference type="Pfam" id="PF00905">
    <property type="entry name" value="Transpeptidase"/>
    <property type="match status" value="1"/>
</dbReference>
<accession>A0ABT0X7J5</accession>
<evidence type="ECO:0000256" key="5">
    <source>
        <dbReference type="ARBA" id="ARBA00022801"/>
    </source>
</evidence>
<evidence type="ECO:0000256" key="7">
    <source>
        <dbReference type="ARBA" id="ARBA00034000"/>
    </source>
</evidence>
<evidence type="ECO:0000256" key="9">
    <source>
        <dbReference type="SAM" id="MobiDB-lite"/>
    </source>
</evidence>
<gene>
    <name evidence="13" type="ORF">M1E25_14240</name>
</gene>
<sequence length="891" mass="93564">MSEHRRKPPKASEGGRAAARRGAQPPGRRAAPRDTSGSAAGPYGEEAPYMGRAAARRAQKSGGRRRAGAAGAGAAGAAGAGYGGHGGGGGHRGGGYGGDYGGDYGDDPGKGRFIDYPRAGRYGASRWIPSWKLVGGSALGSMALLIGAAGIGLAIVGVPDPNDAATAQKNVYYWDNNKPMVVAGGGDVNRQIVPLSKIPQHMQDAVISAENASFETDSGVDPMGILRAVFNMATGGTTQSGSTITQQYVKNAMLSQDQTLSRKVKELLISTKVGATVSKDEILKGYLNTAYYGRGAYGIQAASRAYFNKNSEKLTASESAFLSALLNGPNLYDPAGGVGEAATKDKNLARAKARWSWTLNREVAVGRMKKADRDEIGEKFPKVLPPRKATEKKGQIGYLTDLADGYVTNKGDITKEQLDRGGFHIYTTFNQKKVKEMESAVKTIYKRNMRPKERERDKHVQFGGASVKPKDGAIVAIYGGQDWTKHFTNNADVTGAQVGSTFKPFVLAAAMRDGVRDPKNPNPDQGRTDRKQVSPRSVYSGKNKLLIRDYAGKVWHNEKGEEWRQVNDGNESYGDINLREAMRVSANSPYVQLGMDVGTQTVKDAAVDAGLHEESLDGSTNSPSFALGTASPSAIRMAGAYATFAASGQQADPYSVRMVKKEDNVVYQHKKKTPQAFTSAVADNVTDVLKNVVDKGTGTSAQLPGRQVAGKTGTTDGNKSAWFVGYTPQLSTAVGMWRLNDDAAAKNRHFLKMFGTGGQKKIHGASFPAEIWATYMGRALTGVPPANFPTPVPIGDKIYGPGASPSPTPTPSDTPSASPSETPDQPSGTPSPTQGCGLFDPNCEENSGGQNGGTDGGTDGGTSSSPPPPNGGNGNGGGGGGFFGGSTGVPE</sequence>
<feature type="region of interest" description="Disordered" evidence="9">
    <location>
        <begin position="513"/>
        <end position="538"/>
    </location>
</feature>
<dbReference type="PANTHER" id="PTHR32282">
    <property type="entry name" value="BINDING PROTEIN TRANSPEPTIDASE, PUTATIVE-RELATED"/>
    <property type="match status" value="1"/>
</dbReference>